<dbReference type="Proteomes" id="UP000292039">
    <property type="component" value="Unassembled WGS sequence"/>
</dbReference>
<dbReference type="PANTHER" id="PTHR31126:SF1">
    <property type="entry name" value="TYROSINE SPECIFIC PROTEIN PHOSPHATASES DOMAIN-CONTAINING PROTEIN"/>
    <property type="match status" value="1"/>
</dbReference>
<gene>
    <name evidence="2" type="ORF">EV679_2283</name>
</gene>
<organism evidence="2 3">
    <name type="scientific">Kerstersia gyiorum</name>
    <dbReference type="NCBI Taxonomy" id="206506"/>
    <lineage>
        <taxon>Bacteria</taxon>
        <taxon>Pseudomonadati</taxon>
        <taxon>Pseudomonadota</taxon>
        <taxon>Betaproteobacteria</taxon>
        <taxon>Burkholderiales</taxon>
        <taxon>Alcaligenaceae</taxon>
        <taxon>Kerstersia</taxon>
    </lineage>
</organism>
<name>A0A4Q7MPU7_9BURK</name>
<dbReference type="GO" id="GO:0004721">
    <property type="term" value="F:phosphoprotein phosphatase activity"/>
    <property type="evidence" value="ECO:0007669"/>
    <property type="project" value="InterPro"/>
</dbReference>
<evidence type="ECO:0000313" key="3">
    <source>
        <dbReference type="Proteomes" id="UP000292039"/>
    </source>
</evidence>
<dbReference type="AlphaFoldDB" id="A0A4Q7MPU7"/>
<sequence length="244" mass="26298">MDNLRDVAGVDAASTYVAAGGHRLRRGVFYRSNALSQADGRAGLLDSLGLSAIYDLRTPSEVARQPDVLPAGAAYVQINVLGEDNVVFGTLSSAADTVAAMEQLQRDMVQEARMRERLGQLFGALANGEDAQLYHCTGGKDRTGWVSALLQLHAGVSQDDVMHDYLLTNQRMTAFIEQNYAAVAAEHGKAAAEAILPALSVRESFLMTGLDQLRQDFGSVARYLGQGLGLDEATQDRLRTRLLA</sequence>
<dbReference type="PANTHER" id="PTHR31126">
    <property type="entry name" value="TYROSINE-PROTEIN PHOSPHATASE"/>
    <property type="match status" value="1"/>
</dbReference>
<reference evidence="2 3" key="1">
    <citation type="submission" date="2019-02" db="EMBL/GenBank/DDBJ databases">
        <title>Genomic Encyclopedia of Type Strains, Phase IV (KMG-IV): sequencing the most valuable type-strain genomes for metagenomic binning, comparative biology and taxonomic classification.</title>
        <authorList>
            <person name="Goeker M."/>
        </authorList>
    </citation>
    <scope>NUCLEOTIDE SEQUENCE [LARGE SCALE GENOMIC DNA]</scope>
    <source>
        <strain evidence="2 3">DSM 16618</strain>
    </source>
</reference>
<evidence type="ECO:0000256" key="1">
    <source>
        <dbReference type="ARBA" id="ARBA00009580"/>
    </source>
</evidence>
<protein>
    <submittedName>
        <fullName evidence="2">Protein-tyrosine phosphatase</fullName>
    </submittedName>
</protein>
<evidence type="ECO:0000313" key="2">
    <source>
        <dbReference type="EMBL" id="RZS69678.1"/>
    </source>
</evidence>
<accession>A0A4Q7MPU7</accession>
<dbReference type="InterPro" id="IPR029021">
    <property type="entry name" value="Prot-tyrosine_phosphatase-like"/>
</dbReference>
<dbReference type="SUPFAM" id="SSF52799">
    <property type="entry name" value="(Phosphotyrosine protein) phosphatases II"/>
    <property type="match status" value="1"/>
</dbReference>
<proteinExistence type="inferred from homology"/>
<dbReference type="InterPro" id="IPR026893">
    <property type="entry name" value="Tyr/Ser_Pase_IphP-type"/>
</dbReference>
<dbReference type="Gene3D" id="3.90.190.10">
    <property type="entry name" value="Protein tyrosine phosphatase superfamily"/>
    <property type="match status" value="1"/>
</dbReference>
<dbReference type="RefSeq" id="WP_130487261.1">
    <property type="nucleotide sequence ID" value="NZ_CBCSEB010000011.1"/>
</dbReference>
<dbReference type="EMBL" id="SGWZ01000003">
    <property type="protein sequence ID" value="RZS69678.1"/>
    <property type="molecule type" value="Genomic_DNA"/>
</dbReference>
<dbReference type="Pfam" id="PF13350">
    <property type="entry name" value="Y_phosphatase3"/>
    <property type="match status" value="1"/>
</dbReference>
<comment type="caution">
    <text evidence="2">The sequence shown here is derived from an EMBL/GenBank/DDBJ whole genome shotgun (WGS) entry which is preliminary data.</text>
</comment>
<comment type="similarity">
    <text evidence="1">Belongs to the protein-tyrosine phosphatase family.</text>
</comment>